<dbReference type="EMBL" id="MLAK01000519">
    <property type="protein sequence ID" value="OHT13445.1"/>
    <property type="molecule type" value="Genomic_DNA"/>
</dbReference>
<name>A0A1J4KVA9_9EUKA</name>
<dbReference type="GeneID" id="94833592"/>
<gene>
    <name evidence="3" type="ORF">TRFO_16293</name>
</gene>
<reference evidence="3" key="1">
    <citation type="submission" date="2016-10" db="EMBL/GenBank/DDBJ databases">
        <authorList>
            <person name="Benchimol M."/>
            <person name="Almeida L.G."/>
            <person name="Vasconcelos A.T."/>
            <person name="Perreira-Neves A."/>
            <person name="Rosa I.A."/>
            <person name="Tasca T."/>
            <person name="Bogo M.R."/>
            <person name="de Souza W."/>
        </authorList>
    </citation>
    <scope>NUCLEOTIDE SEQUENCE [LARGE SCALE GENOMIC DNA]</scope>
    <source>
        <strain evidence="3">K</strain>
    </source>
</reference>
<sequence>MIYVFNMDEIPNFNHLFSNARNVQDILGFFHHQLSQQAKDIAILNRRVAELLQNSKISDQATVSSLIETSHSRLDSYGASIKSLTDQIIQLQNVTAHNLTAFKNNIRNEIKSDIDQITSEIGNIKNYIKINETSLPDHTENNSSPEKSTKGKNQKKKKSNISKPKKINKNHINTISIIDISPKSNNSYDSHNNNNHHQANNKNKNAKNLIETNNNSKNVESSKVTNENENNWNHLTIQEKDYEEINKRIHEKIEEKFIYLEQNEKMQNNKVEKDLLVYKNEIDLIKNDIIDNENKANEKFDALNRRFDELSIKIENHKPDCVNDSFDSNNHKNAVLSSTDSMELLFDSKQRTLSAHANSINPNPSISSDLSGSLMTDFKKSDNSRQIRKNASPRKTSTHFTLINGDYLKRPGTHMSSKPAYKAVKPYPV</sequence>
<feature type="region of interest" description="Disordered" evidence="2">
    <location>
        <begin position="377"/>
        <end position="396"/>
    </location>
</feature>
<evidence type="ECO:0000256" key="2">
    <source>
        <dbReference type="SAM" id="MobiDB-lite"/>
    </source>
</evidence>
<dbReference type="AlphaFoldDB" id="A0A1J4KVA9"/>
<accession>A0A1J4KVA9</accession>
<feature type="compositionally biased region" description="Basic residues" evidence="2">
    <location>
        <begin position="150"/>
        <end position="169"/>
    </location>
</feature>
<feature type="coiled-coil region" evidence="1">
    <location>
        <begin position="235"/>
        <end position="313"/>
    </location>
</feature>
<protein>
    <submittedName>
        <fullName evidence="3">Uncharacterized protein</fullName>
    </submittedName>
</protein>
<keyword evidence="4" id="KW-1185">Reference proteome</keyword>
<dbReference type="Proteomes" id="UP000179807">
    <property type="component" value="Unassembled WGS sequence"/>
</dbReference>
<dbReference type="OrthoDB" id="10681633at2759"/>
<dbReference type="RefSeq" id="XP_068366581.1">
    <property type="nucleotide sequence ID" value="XM_068498888.1"/>
</dbReference>
<dbReference type="VEuPathDB" id="TrichDB:TRFO_16293"/>
<comment type="caution">
    <text evidence="3">The sequence shown here is derived from an EMBL/GenBank/DDBJ whole genome shotgun (WGS) entry which is preliminary data.</text>
</comment>
<evidence type="ECO:0000313" key="4">
    <source>
        <dbReference type="Proteomes" id="UP000179807"/>
    </source>
</evidence>
<organism evidence="3 4">
    <name type="scientific">Tritrichomonas foetus</name>
    <dbReference type="NCBI Taxonomy" id="1144522"/>
    <lineage>
        <taxon>Eukaryota</taxon>
        <taxon>Metamonada</taxon>
        <taxon>Parabasalia</taxon>
        <taxon>Tritrichomonadida</taxon>
        <taxon>Tritrichomonadidae</taxon>
        <taxon>Tritrichomonas</taxon>
    </lineage>
</organism>
<evidence type="ECO:0000313" key="3">
    <source>
        <dbReference type="EMBL" id="OHT13445.1"/>
    </source>
</evidence>
<feature type="region of interest" description="Disordered" evidence="2">
    <location>
        <begin position="134"/>
        <end position="204"/>
    </location>
</feature>
<proteinExistence type="predicted"/>
<feature type="compositionally biased region" description="Low complexity" evidence="2">
    <location>
        <begin position="170"/>
        <end position="204"/>
    </location>
</feature>
<keyword evidence="1" id="KW-0175">Coiled coil</keyword>
<evidence type="ECO:0000256" key="1">
    <source>
        <dbReference type="SAM" id="Coils"/>
    </source>
</evidence>